<evidence type="ECO:0000313" key="4">
    <source>
        <dbReference type="EMBL" id="KAF5185863.1"/>
    </source>
</evidence>
<dbReference type="PANTHER" id="PTHR33646:SF6">
    <property type="entry name" value="TRANSMEMBRANE PROTEIN"/>
    <property type="match status" value="1"/>
</dbReference>
<gene>
    <name evidence="4" type="ORF">FRX31_024550</name>
</gene>
<name>A0A7J6VLR4_THATH</name>
<comment type="caution">
    <text evidence="4">The sequence shown here is derived from an EMBL/GenBank/DDBJ whole genome shotgun (WGS) entry which is preliminary data.</text>
</comment>
<keyword evidence="2 4" id="KW-0812">Transmembrane</keyword>
<proteinExistence type="predicted"/>
<reference evidence="4 5" key="1">
    <citation type="submission" date="2020-06" db="EMBL/GenBank/DDBJ databases">
        <title>Transcriptomic and genomic resources for Thalictrum thalictroides and T. hernandezii: Facilitating candidate gene discovery in an emerging model plant lineage.</title>
        <authorList>
            <person name="Arias T."/>
            <person name="Riano-Pachon D.M."/>
            <person name="Di Stilio V.S."/>
        </authorList>
    </citation>
    <scope>NUCLEOTIDE SEQUENCE [LARGE SCALE GENOMIC DNA]</scope>
    <source>
        <strain evidence="5">cv. WT478/WT964</strain>
        <tissue evidence="4">Leaves</tissue>
    </source>
</reference>
<organism evidence="4 5">
    <name type="scientific">Thalictrum thalictroides</name>
    <name type="common">Rue-anemone</name>
    <name type="synonym">Anemone thalictroides</name>
    <dbReference type="NCBI Taxonomy" id="46969"/>
    <lineage>
        <taxon>Eukaryota</taxon>
        <taxon>Viridiplantae</taxon>
        <taxon>Streptophyta</taxon>
        <taxon>Embryophyta</taxon>
        <taxon>Tracheophyta</taxon>
        <taxon>Spermatophyta</taxon>
        <taxon>Magnoliopsida</taxon>
        <taxon>Ranunculales</taxon>
        <taxon>Ranunculaceae</taxon>
        <taxon>Thalictroideae</taxon>
        <taxon>Thalictrum</taxon>
    </lineage>
</organism>
<evidence type="ECO:0000256" key="1">
    <source>
        <dbReference type="SAM" id="MobiDB-lite"/>
    </source>
</evidence>
<protein>
    <submittedName>
        <fullName evidence="4">Transmembrane protein</fullName>
    </submittedName>
</protein>
<dbReference type="AlphaFoldDB" id="A0A7J6VLR4"/>
<sequence length="314" mass="34346">MEEIEDWEMVVHNSLETSLVDSSFREIDGGDESSQSLIKLDYFDLGSNSEPPPPSLNSEVKGSADLLMDCSTDGVNLGKVVDFEGKQELGIEENEIESKGCVDSEEIRDFGGNDEKSCDDSLKTDVGFEGISEIEGFDVDNGDDSGEALFESRIDDVSDMENLGGELVCANVAQTREDDDGIEERSESSAGDEVVGGGIGSELGSPEEGKRGIVWWKLPFELLKFCAFRVSPVLTISVAAALLGFVILRRRLSRMKRKSRSIPIKLTVEDKKVSQFTTRAARLNNAFSVVRRVPIMRPLLPAAGVTPWPAVNMR</sequence>
<keyword evidence="2" id="KW-1133">Transmembrane helix</keyword>
<evidence type="ECO:0000256" key="2">
    <source>
        <dbReference type="SAM" id="Phobius"/>
    </source>
</evidence>
<dbReference type="InterPro" id="IPR045883">
    <property type="entry name" value="At4g13530-like"/>
</dbReference>
<feature type="region of interest" description="Disordered" evidence="1">
    <location>
        <begin position="177"/>
        <end position="203"/>
    </location>
</feature>
<accession>A0A7J6VLR4</accession>
<dbReference type="PANTHER" id="PTHR33646">
    <property type="entry name" value="GB|AAF00631.1"/>
    <property type="match status" value="1"/>
</dbReference>
<evidence type="ECO:0000313" key="5">
    <source>
        <dbReference type="Proteomes" id="UP000554482"/>
    </source>
</evidence>
<dbReference type="EMBL" id="JABWDY010030109">
    <property type="protein sequence ID" value="KAF5185863.1"/>
    <property type="molecule type" value="Genomic_DNA"/>
</dbReference>
<dbReference type="OrthoDB" id="1931521at2759"/>
<feature type="domain" description="DUF6821" evidence="3">
    <location>
        <begin position="221"/>
        <end position="297"/>
    </location>
</feature>
<dbReference type="Pfam" id="PF20705">
    <property type="entry name" value="DUF6821"/>
    <property type="match status" value="1"/>
</dbReference>
<keyword evidence="5" id="KW-1185">Reference proteome</keyword>
<evidence type="ECO:0000259" key="3">
    <source>
        <dbReference type="Pfam" id="PF20705"/>
    </source>
</evidence>
<dbReference type="Proteomes" id="UP000554482">
    <property type="component" value="Unassembled WGS sequence"/>
</dbReference>
<feature type="transmembrane region" description="Helical" evidence="2">
    <location>
        <begin position="227"/>
        <end position="248"/>
    </location>
</feature>
<keyword evidence="2" id="KW-0472">Membrane</keyword>
<dbReference type="InterPro" id="IPR049224">
    <property type="entry name" value="DUF6821"/>
</dbReference>